<name>A0AAV7DFT5_ENGPU</name>
<evidence type="ECO:0000313" key="9">
    <source>
        <dbReference type="Proteomes" id="UP000824782"/>
    </source>
</evidence>
<dbReference type="AlphaFoldDB" id="A0AAV7DFT5"/>
<dbReference type="Gene3D" id="2.60.40.10">
    <property type="entry name" value="Immunoglobulins"/>
    <property type="match status" value="1"/>
</dbReference>
<proteinExistence type="predicted"/>
<keyword evidence="5" id="KW-1279">T cell receptor</keyword>
<accession>A0AAV7DFT5</accession>
<keyword evidence="4" id="KW-0393">Immunoglobulin domain</keyword>
<feature type="domain" description="Ig-like" evidence="7">
    <location>
        <begin position="32"/>
        <end position="112"/>
    </location>
</feature>
<dbReference type="InterPro" id="IPR051287">
    <property type="entry name" value="TCR_variable_region"/>
</dbReference>
<sequence length="112" mass="12578">MKIGCLHLVLCLVLAGICRADFVKQSKLVETAQEGGYVTLDCEYETKSQSPYLFWYVQYPGTNPQNILRKAGFKEEDETSKGKFSARLVDKKFIPLLISDLVPSDTGVYFCA</sequence>
<dbReference type="InterPro" id="IPR007110">
    <property type="entry name" value="Ig-like_dom"/>
</dbReference>
<feature type="chain" id="PRO_5043619458" description="Ig-like domain-containing protein" evidence="6">
    <location>
        <begin position="21"/>
        <end position="112"/>
    </location>
</feature>
<keyword evidence="9" id="KW-1185">Reference proteome</keyword>
<dbReference type="SMART" id="SM00406">
    <property type="entry name" value="IGv"/>
    <property type="match status" value="1"/>
</dbReference>
<evidence type="ECO:0000259" key="7">
    <source>
        <dbReference type="PROSITE" id="PS50835"/>
    </source>
</evidence>
<evidence type="ECO:0000256" key="4">
    <source>
        <dbReference type="ARBA" id="ARBA00023319"/>
    </source>
</evidence>
<evidence type="ECO:0000256" key="5">
    <source>
        <dbReference type="ARBA" id="ARBA00043266"/>
    </source>
</evidence>
<dbReference type="EMBL" id="WNYA01000001">
    <property type="protein sequence ID" value="KAG8596338.1"/>
    <property type="molecule type" value="Genomic_DNA"/>
</dbReference>
<evidence type="ECO:0000256" key="6">
    <source>
        <dbReference type="SAM" id="SignalP"/>
    </source>
</evidence>
<evidence type="ECO:0000256" key="2">
    <source>
        <dbReference type="ARBA" id="ARBA00023130"/>
    </source>
</evidence>
<evidence type="ECO:0000256" key="1">
    <source>
        <dbReference type="ARBA" id="ARBA00022729"/>
    </source>
</evidence>
<keyword evidence="3" id="KW-0675">Receptor</keyword>
<evidence type="ECO:0000313" key="8">
    <source>
        <dbReference type="EMBL" id="KAG8596338.1"/>
    </source>
</evidence>
<reference evidence="8" key="1">
    <citation type="thesis" date="2020" institute="ProQuest LLC" country="789 East Eisenhower Parkway, Ann Arbor, MI, USA">
        <title>Comparative Genomics and Chromosome Evolution.</title>
        <authorList>
            <person name="Mudd A.B."/>
        </authorList>
    </citation>
    <scope>NUCLEOTIDE SEQUENCE</scope>
    <source>
        <strain evidence="8">237g6f4</strain>
        <tissue evidence="8">Blood</tissue>
    </source>
</reference>
<keyword evidence="2" id="KW-1064">Adaptive immunity</keyword>
<dbReference type="PANTHER" id="PTHR19367">
    <property type="entry name" value="T-CELL RECEPTOR ALPHA CHAIN V REGION"/>
    <property type="match status" value="1"/>
</dbReference>
<gene>
    <name evidence="8" type="ORF">GDO81_001862</name>
</gene>
<dbReference type="GO" id="GO:0042101">
    <property type="term" value="C:T cell receptor complex"/>
    <property type="evidence" value="ECO:0007669"/>
    <property type="project" value="UniProtKB-KW"/>
</dbReference>
<dbReference type="PANTHER" id="PTHR19367:SF18">
    <property type="entry name" value="T CELL RECEPTOR ALPHA VARIABLE 16"/>
    <property type="match status" value="1"/>
</dbReference>
<keyword evidence="1 6" id="KW-0732">Signal</keyword>
<feature type="signal peptide" evidence="6">
    <location>
        <begin position="1"/>
        <end position="20"/>
    </location>
</feature>
<dbReference type="Proteomes" id="UP000824782">
    <property type="component" value="Unassembled WGS sequence"/>
</dbReference>
<keyword evidence="5" id="KW-0391">Immunity</keyword>
<dbReference type="GO" id="GO:0002250">
    <property type="term" value="P:adaptive immune response"/>
    <property type="evidence" value="ECO:0007669"/>
    <property type="project" value="UniProtKB-KW"/>
</dbReference>
<feature type="non-terminal residue" evidence="8">
    <location>
        <position position="112"/>
    </location>
</feature>
<protein>
    <recommendedName>
        <fullName evidence="7">Ig-like domain-containing protein</fullName>
    </recommendedName>
</protein>
<dbReference type="InterPro" id="IPR013106">
    <property type="entry name" value="Ig_V-set"/>
</dbReference>
<dbReference type="InterPro" id="IPR036179">
    <property type="entry name" value="Ig-like_dom_sf"/>
</dbReference>
<dbReference type="SUPFAM" id="SSF48726">
    <property type="entry name" value="Immunoglobulin"/>
    <property type="match status" value="1"/>
</dbReference>
<dbReference type="PROSITE" id="PS50835">
    <property type="entry name" value="IG_LIKE"/>
    <property type="match status" value="1"/>
</dbReference>
<evidence type="ECO:0000256" key="3">
    <source>
        <dbReference type="ARBA" id="ARBA00023170"/>
    </source>
</evidence>
<dbReference type="Pfam" id="PF07686">
    <property type="entry name" value="V-set"/>
    <property type="match status" value="1"/>
</dbReference>
<dbReference type="InterPro" id="IPR013783">
    <property type="entry name" value="Ig-like_fold"/>
</dbReference>
<comment type="caution">
    <text evidence="8">The sequence shown here is derived from an EMBL/GenBank/DDBJ whole genome shotgun (WGS) entry which is preliminary data.</text>
</comment>
<organism evidence="8 9">
    <name type="scientific">Engystomops pustulosus</name>
    <name type="common">Tungara frog</name>
    <name type="synonym">Physalaemus pustulosus</name>
    <dbReference type="NCBI Taxonomy" id="76066"/>
    <lineage>
        <taxon>Eukaryota</taxon>
        <taxon>Metazoa</taxon>
        <taxon>Chordata</taxon>
        <taxon>Craniata</taxon>
        <taxon>Vertebrata</taxon>
        <taxon>Euteleostomi</taxon>
        <taxon>Amphibia</taxon>
        <taxon>Batrachia</taxon>
        <taxon>Anura</taxon>
        <taxon>Neobatrachia</taxon>
        <taxon>Hyloidea</taxon>
        <taxon>Leptodactylidae</taxon>
        <taxon>Leiuperinae</taxon>
        <taxon>Engystomops</taxon>
    </lineage>
</organism>